<name>A0A1J0KWG4_9GAMM</name>
<dbReference type="GO" id="GO:0009318">
    <property type="term" value="C:exodeoxyribonuclease VII complex"/>
    <property type="evidence" value="ECO:0007669"/>
    <property type="project" value="InterPro"/>
</dbReference>
<dbReference type="GO" id="GO:0006308">
    <property type="term" value="P:DNA catabolic process"/>
    <property type="evidence" value="ECO:0007669"/>
    <property type="project" value="InterPro"/>
</dbReference>
<dbReference type="GO" id="GO:0008855">
    <property type="term" value="F:exodeoxyribonuclease VII activity"/>
    <property type="evidence" value="ECO:0007669"/>
    <property type="project" value="InterPro"/>
</dbReference>
<dbReference type="STRING" id="1542390.KX01_1700"/>
<dbReference type="KEGG" id="frc:KX01_1700"/>
<proteinExistence type="predicted"/>
<dbReference type="Gene3D" id="1.10.287.1040">
    <property type="entry name" value="Exonuclease VII, small subunit"/>
    <property type="match status" value="1"/>
</dbReference>
<protein>
    <submittedName>
        <fullName evidence="1">Uncharacterized protein</fullName>
    </submittedName>
</protein>
<evidence type="ECO:0000313" key="2">
    <source>
        <dbReference type="Proteomes" id="UP000182521"/>
    </source>
</evidence>
<dbReference type="EMBL" id="CP009654">
    <property type="protein sequence ID" value="APC97972.1"/>
    <property type="molecule type" value="Genomic_DNA"/>
</dbReference>
<organism evidence="1 2">
    <name type="scientific">Francisella frigiditurris</name>
    <dbReference type="NCBI Taxonomy" id="1542390"/>
    <lineage>
        <taxon>Bacteria</taxon>
        <taxon>Pseudomonadati</taxon>
        <taxon>Pseudomonadota</taxon>
        <taxon>Gammaproteobacteria</taxon>
        <taxon>Thiotrichales</taxon>
        <taxon>Francisellaceae</taxon>
        <taxon>Francisella</taxon>
    </lineage>
</organism>
<keyword evidence="2" id="KW-1185">Reference proteome</keyword>
<accession>A0A1J0KWG4</accession>
<gene>
    <name evidence="1" type="ORF">KX01_1700</name>
</gene>
<dbReference type="Proteomes" id="UP000182521">
    <property type="component" value="Chromosome"/>
</dbReference>
<dbReference type="RefSeq" id="WP_071664560.1">
    <property type="nucleotide sequence ID" value="NZ_CP009654.1"/>
</dbReference>
<evidence type="ECO:0000313" key="1">
    <source>
        <dbReference type="EMBL" id="APC97972.1"/>
    </source>
</evidence>
<dbReference type="InterPro" id="IPR037004">
    <property type="entry name" value="Exonuc_VII_ssu_sf"/>
</dbReference>
<dbReference type="AlphaFoldDB" id="A0A1J0KWG4"/>
<reference evidence="2" key="1">
    <citation type="submission" date="2014-10" db="EMBL/GenBank/DDBJ databases">
        <authorList>
            <person name="Kuske C.R."/>
            <person name="Challacombe J.F."/>
            <person name="Daligault H.E."/>
            <person name="Davenport K.W."/>
            <person name="Johnson S.L."/>
            <person name="Siddaramappa S."/>
            <person name="Petersen J.M."/>
        </authorList>
    </citation>
    <scope>NUCLEOTIDE SEQUENCE [LARGE SCALE GENOMIC DNA]</scope>
    <source>
        <strain evidence="2">CA97-1460</strain>
    </source>
</reference>
<sequence>MATQSKKFARNYEILEEINEKLQDGQDNPALLDELAPLLEQASKSYKFCKERILAAQKFIDEFEDEKE</sequence>
<dbReference type="NCBIfam" id="NF045605">
    <property type="entry name" value="xseB_Acin_var"/>
    <property type="match status" value="1"/>
</dbReference>